<dbReference type="KEGG" id="cge:103164565"/>
<dbReference type="RefSeq" id="XP_035307703.1">
    <property type="nucleotide sequence ID" value="XM_035451812.1"/>
</dbReference>
<feature type="region of interest" description="Disordered" evidence="1">
    <location>
        <begin position="91"/>
        <end position="129"/>
    </location>
</feature>
<evidence type="ECO:0000256" key="1">
    <source>
        <dbReference type="SAM" id="MobiDB-lite"/>
    </source>
</evidence>
<accession>A0A9J7KDN3</accession>
<evidence type="ECO:0000313" key="3">
    <source>
        <dbReference type="RefSeq" id="XP_035307703.1"/>
    </source>
</evidence>
<evidence type="ECO:0000313" key="4">
    <source>
        <dbReference type="RefSeq" id="XP_035307704.1"/>
    </source>
</evidence>
<feature type="region of interest" description="Disordered" evidence="1">
    <location>
        <begin position="266"/>
        <end position="288"/>
    </location>
</feature>
<dbReference type="AlphaFoldDB" id="A0A9J7KDN3"/>
<dbReference type="GeneID" id="103164565"/>
<gene>
    <name evidence="3 4" type="primary">LOC103164565</name>
</gene>
<dbReference type="RefSeq" id="XP_007653272.1">
    <property type="nucleotide sequence ID" value="XM_007655082.4"/>
</dbReference>
<evidence type="ECO:0000313" key="2">
    <source>
        <dbReference type="Proteomes" id="UP001108280"/>
    </source>
</evidence>
<dbReference type="Proteomes" id="UP001108280">
    <property type="component" value="Chromosome 1"/>
</dbReference>
<name>A0A9J7KDN3_CRIGR</name>
<proteinExistence type="predicted"/>
<reference evidence="2" key="2">
    <citation type="journal article" date="2020" name="Biotechnol. Bioeng.">
        <title>Chromosome-scale scaffolds for the Chinese hamster reference genome assembly to facilitate the study of the CHO epigenome.</title>
        <authorList>
            <person name="Hilliard W."/>
            <person name="MacDonald M."/>
            <person name="Lee K.H."/>
        </authorList>
    </citation>
    <scope>NUCLEOTIDE SEQUENCE [LARGE SCALE GENOMIC DNA]</scope>
    <source>
        <strain evidence="2">17A/GY</strain>
    </source>
</reference>
<reference evidence="3 4" key="3">
    <citation type="submission" date="2025-04" db="UniProtKB">
        <authorList>
            <consortium name="RefSeq"/>
        </authorList>
    </citation>
    <scope>IDENTIFICATION</scope>
    <source>
        <strain evidence="3 4">17A/GY</strain>
        <tissue evidence="3 4">Liver</tissue>
    </source>
</reference>
<keyword evidence="2" id="KW-1185">Reference proteome</keyword>
<reference evidence="2" key="1">
    <citation type="journal article" date="2018" name="Biotechnol. Bioeng.">
        <title>A reference genome of the Chinese hamster based on a hybrid assembly strategy.</title>
        <authorList>
            <person name="Rupp O."/>
            <person name="MacDonald M.L."/>
            <person name="Li S."/>
            <person name="Dhiman H."/>
            <person name="Polson S."/>
            <person name="Griep S."/>
            <person name="Heffner K."/>
            <person name="Hernandez I."/>
            <person name="Brinkrolf K."/>
            <person name="Jadhav V."/>
            <person name="Samoudi M."/>
            <person name="Hao H."/>
            <person name="Kingham B."/>
            <person name="Goesmann A."/>
            <person name="Betenbaugh M.J."/>
            <person name="Lewis N.E."/>
            <person name="Borth N."/>
            <person name="Lee K.H."/>
        </authorList>
    </citation>
    <scope>NUCLEOTIDE SEQUENCE [LARGE SCALE GENOMIC DNA]</scope>
    <source>
        <strain evidence="2">17A/GY</strain>
    </source>
</reference>
<organism evidence="2 3">
    <name type="scientific">Cricetulus griseus</name>
    <name type="common">Chinese hamster</name>
    <name type="synonym">Cricetulus barabensis griseus</name>
    <dbReference type="NCBI Taxonomy" id="10029"/>
    <lineage>
        <taxon>Eukaryota</taxon>
        <taxon>Metazoa</taxon>
        <taxon>Chordata</taxon>
        <taxon>Craniata</taxon>
        <taxon>Vertebrata</taxon>
        <taxon>Euteleostomi</taxon>
        <taxon>Mammalia</taxon>
        <taxon>Eutheria</taxon>
        <taxon>Euarchontoglires</taxon>
        <taxon>Glires</taxon>
        <taxon>Rodentia</taxon>
        <taxon>Myomorpha</taxon>
        <taxon>Muroidea</taxon>
        <taxon>Cricetidae</taxon>
        <taxon>Cricetinae</taxon>
        <taxon>Cricetulus</taxon>
    </lineage>
</organism>
<dbReference type="RefSeq" id="XP_035307704.1">
    <property type="nucleotide sequence ID" value="XM_035451813.1"/>
</dbReference>
<feature type="region of interest" description="Disordered" evidence="1">
    <location>
        <begin position="198"/>
        <end position="242"/>
    </location>
</feature>
<sequence length="288" mass="31190">MVTAPRVLTKALHGGDVLLYPGHCCSLSRTPQSYGASYPRLAKQQEAAALTHRTTEWAQPGTGLRVTFTTLLYAPRPRPACARLCDRSVSSSRRRPEGGCKGPRSSVPSGVRDRRKPRCEPAAPHPSCSTELCKRQSMYLQREHGRPIAHVAADYMALDGEHPALALHAGQSVVLGGPSCPGRWLGLSQSLCCVEGRAEKRVKRRPRPSGKGADRNDPDRSSVFSAAQGRPASLHTRVSTRPSHLGYTPHCGSFIHSSRVLGLGTLQGDTPRSRCPRSSHRTPGLYSP</sequence>
<protein>
    <submittedName>
        <fullName evidence="3 4">Uncharacterized protein LOC103164565</fullName>
    </submittedName>
</protein>